<dbReference type="GO" id="GO:0005829">
    <property type="term" value="C:cytosol"/>
    <property type="evidence" value="ECO:0007669"/>
    <property type="project" value="UniProtKB-SubCell"/>
</dbReference>
<gene>
    <name evidence="6" type="ORF">PPL_07619</name>
</gene>
<comment type="subcellular location">
    <subcellularLocation>
        <location evidence="1">Cytoplasm</location>
        <location evidence="1">Cytosol</location>
    </subcellularLocation>
</comment>
<reference evidence="6 7" key="1">
    <citation type="journal article" date="2011" name="Genome Res.">
        <title>Phylogeny-wide analysis of social amoeba genomes highlights ancient origins for complex intercellular communication.</title>
        <authorList>
            <person name="Heidel A.J."/>
            <person name="Lawal H.M."/>
            <person name="Felder M."/>
            <person name="Schilde C."/>
            <person name="Helps N.R."/>
            <person name="Tunggal B."/>
            <person name="Rivero F."/>
            <person name="John U."/>
            <person name="Schleicher M."/>
            <person name="Eichinger L."/>
            <person name="Platzer M."/>
            <person name="Noegel A.A."/>
            <person name="Schaap P."/>
            <person name="Gloeckner G."/>
        </authorList>
    </citation>
    <scope>NUCLEOTIDE SEQUENCE [LARGE SCALE GENOMIC DNA]</scope>
    <source>
        <strain evidence="7">ATCC 26659 / Pp 5 / PN500</strain>
    </source>
</reference>
<keyword evidence="3" id="KW-0813">Transport</keyword>
<proteinExistence type="inferred from homology"/>
<evidence type="ECO:0000256" key="1">
    <source>
        <dbReference type="ARBA" id="ARBA00004514"/>
    </source>
</evidence>
<dbReference type="PANTHER" id="PTHR12875">
    <property type="entry name" value="GOLGI TO ER TRAFFIC PROTEIN 4 HOMOLOG"/>
    <property type="match status" value="1"/>
</dbReference>
<keyword evidence="4" id="KW-0963">Cytoplasm</keyword>
<dbReference type="Proteomes" id="UP000001396">
    <property type="component" value="Unassembled WGS sequence"/>
</dbReference>
<dbReference type="GeneID" id="31363100"/>
<name>D3BGG8_HETP5</name>
<dbReference type="FunCoup" id="D3BGG8">
    <property type="interactions" value="455"/>
</dbReference>
<organism evidence="6 7">
    <name type="scientific">Heterostelium pallidum (strain ATCC 26659 / Pp 5 / PN500)</name>
    <name type="common">Cellular slime mold</name>
    <name type="synonym">Polysphondylium pallidum</name>
    <dbReference type="NCBI Taxonomy" id="670386"/>
    <lineage>
        <taxon>Eukaryota</taxon>
        <taxon>Amoebozoa</taxon>
        <taxon>Evosea</taxon>
        <taxon>Eumycetozoa</taxon>
        <taxon>Dictyostelia</taxon>
        <taxon>Acytosteliales</taxon>
        <taxon>Acytosteliaceae</taxon>
        <taxon>Heterostelium</taxon>
    </lineage>
</organism>
<dbReference type="InParanoid" id="D3BGG8"/>
<dbReference type="FunFam" id="1.25.40.10:FF:000060">
    <property type="entry name" value="Golgi to ER traffic protein 4 homolog"/>
    <property type="match status" value="1"/>
</dbReference>
<evidence type="ECO:0000313" key="7">
    <source>
        <dbReference type="Proteomes" id="UP000001396"/>
    </source>
</evidence>
<comment type="caution">
    <text evidence="6">The sequence shown here is derived from an EMBL/GenBank/DDBJ whole genome shotgun (WGS) entry which is preliminary data.</text>
</comment>
<protein>
    <submittedName>
        <fullName evidence="6">DUF410 family protein</fullName>
    </submittedName>
</protein>
<dbReference type="STRING" id="670386.D3BGG8"/>
<evidence type="ECO:0000256" key="5">
    <source>
        <dbReference type="SAM" id="MobiDB-lite"/>
    </source>
</evidence>
<dbReference type="Gene3D" id="1.25.40.10">
    <property type="entry name" value="Tetratricopeptide repeat domain"/>
    <property type="match status" value="1"/>
</dbReference>
<dbReference type="PANTHER" id="PTHR12875:SF0">
    <property type="entry name" value="GOLGI TO ER TRAFFIC PROTEIN 4 HOMOLOG"/>
    <property type="match status" value="1"/>
</dbReference>
<sequence>MSDRQIASLESKFSAGNYYDLLQSYKALYFRNASAKKYKETISLLLSGATNFLKYQQWNCAAELGQLLIETYKSFGTKYDDESKNTVSTLFKGFNCPENAAMITFMRDAIKWSESAGAGDKGSDEFHALLAIAMAKNGDYIDAQKHFIFGNDPISFADMLVAWTRDASQSEVDLYIARASADAEQLFQSFVQKLSIQTADFTPLLNYIRFLLLTLQRDALPLFNLLKQKYEPSIARDPMFSKYLEQIANLYYNVPLPQSGGLGSLLSGLFSGLSPMMGGGGNNSGSSDVNMVDSVVNDTDDMD</sequence>
<evidence type="ECO:0000256" key="4">
    <source>
        <dbReference type="ARBA" id="ARBA00022490"/>
    </source>
</evidence>
<evidence type="ECO:0000256" key="2">
    <source>
        <dbReference type="ARBA" id="ARBA00005351"/>
    </source>
</evidence>
<evidence type="ECO:0000256" key="3">
    <source>
        <dbReference type="ARBA" id="ARBA00022448"/>
    </source>
</evidence>
<dbReference type="RefSeq" id="XP_020431689.1">
    <property type="nucleotide sequence ID" value="XM_020578454.1"/>
</dbReference>
<accession>D3BGG8</accession>
<evidence type="ECO:0000313" key="6">
    <source>
        <dbReference type="EMBL" id="EFA79568.1"/>
    </source>
</evidence>
<dbReference type="Pfam" id="PF04190">
    <property type="entry name" value="GET4"/>
    <property type="match status" value="1"/>
</dbReference>
<dbReference type="GO" id="GO:0045048">
    <property type="term" value="P:protein insertion into ER membrane"/>
    <property type="evidence" value="ECO:0007669"/>
    <property type="project" value="InterPro"/>
</dbReference>
<keyword evidence="7" id="KW-1185">Reference proteome</keyword>
<comment type="similarity">
    <text evidence="2">Belongs to the GET4 family.</text>
</comment>
<dbReference type="OMA" id="LMDMMGM"/>
<feature type="region of interest" description="Disordered" evidence="5">
    <location>
        <begin position="281"/>
        <end position="303"/>
    </location>
</feature>
<dbReference type="EMBL" id="ADBJ01000034">
    <property type="protein sequence ID" value="EFA79568.1"/>
    <property type="molecule type" value="Genomic_DNA"/>
</dbReference>
<dbReference type="InterPro" id="IPR007317">
    <property type="entry name" value="GET4"/>
</dbReference>
<dbReference type="AlphaFoldDB" id="D3BGG8"/>
<feature type="compositionally biased region" description="Low complexity" evidence="5">
    <location>
        <begin position="284"/>
        <end position="297"/>
    </location>
</feature>
<dbReference type="InterPro" id="IPR011990">
    <property type="entry name" value="TPR-like_helical_dom_sf"/>
</dbReference>